<evidence type="ECO:0000256" key="4">
    <source>
        <dbReference type="ARBA" id="ARBA00023136"/>
    </source>
</evidence>
<accession>A0A9W9DCI1</accession>
<evidence type="ECO:0008006" key="9">
    <source>
        <dbReference type="Google" id="ProtNLM"/>
    </source>
</evidence>
<evidence type="ECO:0000256" key="2">
    <source>
        <dbReference type="ARBA" id="ARBA00022692"/>
    </source>
</evidence>
<feature type="transmembrane region" description="Helical" evidence="6">
    <location>
        <begin position="133"/>
        <end position="156"/>
    </location>
</feature>
<gene>
    <name evidence="7" type="ORF">C8J55DRAFT_553358</name>
</gene>
<dbReference type="Proteomes" id="UP001150238">
    <property type="component" value="Unassembled WGS sequence"/>
</dbReference>
<reference evidence="7" key="2">
    <citation type="journal article" date="2023" name="Proc. Natl. Acad. Sci. U.S.A.">
        <title>A global phylogenomic analysis of the shiitake genus Lentinula.</title>
        <authorList>
            <person name="Sierra-Patev S."/>
            <person name="Min B."/>
            <person name="Naranjo-Ortiz M."/>
            <person name="Looney B."/>
            <person name="Konkel Z."/>
            <person name="Slot J.C."/>
            <person name="Sakamoto Y."/>
            <person name="Steenwyk J.L."/>
            <person name="Rokas A."/>
            <person name="Carro J."/>
            <person name="Camarero S."/>
            <person name="Ferreira P."/>
            <person name="Molpeceres G."/>
            <person name="Ruiz-Duenas F.J."/>
            <person name="Serrano A."/>
            <person name="Henrissat B."/>
            <person name="Drula E."/>
            <person name="Hughes K.W."/>
            <person name="Mata J.L."/>
            <person name="Ishikawa N.K."/>
            <person name="Vargas-Isla R."/>
            <person name="Ushijima S."/>
            <person name="Smith C.A."/>
            <person name="Donoghue J."/>
            <person name="Ahrendt S."/>
            <person name="Andreopoulos W."/>
            <person name="He G."/>
            <person name="LaButti K."/>
            <person name="Lipzen A."/>
            <person name="Ng V."/>
            <person name="Riley R."/>
            <person name="Sandor L."/>
            <person name="Barry K."/>
            <person name="Martinez A.T."/>
            <person name="Xiao Y."/>
            <person name="Gibbons J.G."/>
            <person name="Terashima K."/>
            <person name="Grigoriev I.V."/>
            <person name="Hibbett D."/>
        </authorList>
    </citation>
    <scope>NUCLEOTIDE SEQUENCE</scope>
    <source>
        <strain evidence="7">Sp2 HRB7682 ss15</strain>
    </source>
</reference>
<keyword evidence="4 6" id="KW-0472">Membrane</keyword>
<feature type="transmembrane region" description="Helical" evidence="6">
    <location>
        <begin position="227"/>
        <end position="249"/>
    </location>
</feature>
<evidence type="ECO:0000256" key="6">
    <source>
        <dbReference type="SAM" id="Phobius"/>
    </source>
</evidence>
<evidence type="ECO:0000256" key="5">
    <source>
        <dbReference type="SAM" id="MobiDB-lite"/>
    </source>
</evidence>
<feature type="transmembrane region" description="Helical" evidence="6">
    <location>
        <begin position="60"/>
        <end position="85"/>
    </location>
</feature>
<evidence type="ECO:0000256" key="1">
    <source>
        <dbReference type="ARBA" id="ARBA00004141"/>
    </source>
</evidence>
<evidence type="ECO:0000313" key="8">
    <source>
        <dbReference type="Proteomes" id="UP001150238"/>
    </source>
</evidence>
<feature type="transmembrane region" description="Helical" evidence="6">
    <location>
        <begin position="105"/>
        <end position="126"/>
    </location>
</feature>
<dbReference type="AlphaFoldDB" id="A0A9W9DCI1"/>
<comment type="subcellular location">
    <subcellularLocation>
        <location evidence="1">Membrane</location>
        <topology evidence="1">Multi-pass membrane protein</topology>
    </subcellularLocation>
</comment>
<feature type="transmembrane region" description="Helical" evidence="6">
    <location>
        <begin position="261"/>
        <end position="286"/>
    </location>
</feature>
<feature type="compositionally biased region" description="Low complexity" evidence="5">
    <location>
        <begin position="445"/>
        <end position="474"/>
    </location>
</feature>
<proteinExistence type="predicted"/>
<dbReference type="GO" id="GO:0004930">
    <property type="term" value="F:G protein-coupled receptor activity"/>
    <property type="evidence" value="ECO:0007669"/>
    <property type="project" value="TreeGrafter"/>
</dbReference>
<dbReference type="EMBL" id="JANVFS010000072">
    <property type="protein sequence ID" value="KAJ4463432.1"/>
    <property type="molecule type" value="Genomic_DNA"/>
</dbReference>
<feature type="compositionally biased region" description="Polar residues" evidence="5">
    <location>
        <begin position="477"/>
        <end position="487"/>
    </location>
</feature>
<feature type="region of interest" description="Disordered" evidence="5">
    <location>
        <begin position="403"/>
        <end position="501"/>
    </location>
</feature>
<dbReference type="GO" id="GO:0007189">
    <property type="term" value="P:adenylate cyclase-activating G protein-coupled receptor signaling pathway"/>
    <property type="evidence" value="ECO:0007669"/>
    <property type="project" value="TreeGrafter"/>
</dbReference>
<dbReference type="GO" id="GO:0005886">
    <property type="term" value="C:plasma membrane"/>
    <property type="evidence" value="ECO:0007669"/>
    <property type="project" value="TreeGrafter"/>
</dbReference>
<reference evidence="7" key="1">
    <citation type="submission" date="2022-08" db="EMBL/GenBank/DDBJ databases">
        <authorList>
            <consortium name="DOE Joint Genome Institute"/>
            <person name="Min B."/>
            <person name="Riley R."/>
            <person name="Sierra-Patev S."/>
            <person name="Naranjo-Ortiz M."/>
            <person name="Looney B."/>
            <person name="Konkel Z."/>
            <person name="Slot J.C."/>
            <person name="Sakamoto Y."/>
            <person name="Steenwyk J.L."/>
            <person name="Rokas A."/>
            <person name="Carro J."/>
            <person name="Camarero S."/>
            <person name="Ferreira P."/>
            <person name="Molpeceres G."/>
            <person name="Ruiz-Duenas F.J."/>
            <person name="Serrano A."/>
            <person name="Henrissat B."/>
            <person name="Drula E."/>
            <person name="Hughes K.W."/>
            <person name="Mata J.L."/>
            <person name="Ishikawa N.K."/>
            <person name="Vargas-Isla R."/>
            <person name="Ushijima S."/>
            <person name="Smith C.A."/>
            <person name="Ahrendt S."/>
            <person name="Andreopoulos W."/>
            <person name="He G."/>
            <person name="Labutti K."/>
            <person name="Lipzen A."/>
            <person name="Ng V."/>
            <person name="Sandor L."/>
            <person name="Barry K."/>
            <person name="Martinez A.T."/>
            <person name="Xiao Y."/>
            <person name="Gibbons J.G."/>
            <person name="Terashima K."/>
            <person name="Hibbett D.S."/>
            <person name="Grigoriev I.V."/>
        </authorList>
    </citation>
    <scope>NUCLEOTIDE SEQUENCE</scope>
    <source>
        <strain evidence="7">Sp2 HRB7682 ss15</strain>
    </source>
</reference>
<feature type="compositionally biased region" description="Pro residues" evidence="5">
    <location>
        <begin position="428"/>
        <end position="438"/>
    </location>
</feature>
<comment type="caution">
    <text evidence="7">The sequence shown here is derived from an EMBL/GenBank/DDBJ whole genome shotgun (WGS) entry which is preliminary data.</text>
</comment>
<dbReference type="PANTHER" id="PTHR23112">
    <property type="entry name" value="G PROTEIN-COUPLED RECEPTOR 157-RELATED"/>
    <property type="match status" value="1"/>
</dbReference>
<dbReference type="PANTHER" id="PTHR23112:SF37">
    <property type="entry name" value="G PROTEIN-COUPLED RECEPTOR GPR1"/>
    <property type="match status" value="1"/>
</dbReference>
<organism evidence="7 8">
    <name type="scientific">Lentinula lateritia</name>
    <dbReference type="NCBI Taxonomy" id="40482"/>
    <lineage>
        <taxon>Eukaryota</taxon>
        <taxon>Fungi</taxon>
        <taxon>Dikarya</taxon>
        <taxon>Basidiomycota</taxon>
        <taxon>Agaricomycotina</taxon>
        <taxon>Agaricomycetes</taxon>
        <taxon>Agaricomycetidae</taxon>
        <taxon>Agaricales</taxon>
        <taxon>Marasmiineae</taxon>
        <taxon>Omphalotaceae</taxon>
        <taxon>Lentinula</taxon>
    </lineage>
</organism>
<protein>
    <recommendedName>
        <fullName evidence="9">G-protein coupled receptors family 1 profile domain-containing protein</fullName>
    </recommendedName>
</protein>
<feature type="transmembrane region" description="Helical" evidence="6">
    <location>
        <begin position="181"/>
        <end position="206"/>
    </location>
</feature>
<keyword evidence="2 6" id="KW-0812">Transmembrane</keyword>
<keyword evidence="3 6" id="KW-1133">Transmembrane helix</keyword>
<feature type="transmembrane region" description="Helical" evidence="6">
    <location>
        <begin position="14"/>
        <end position="39"/>
    </location>
</feature>
<name>A0A9W9DCI1_9AGAR</name>
<evidence type="ECO:0000313" key="7">
    <source>
        <dbReference type="EMBL" id="KAJ4463432.1"/>
    </source>
</evidence>
<sequence>MQNQTVLPIPSNEVAGAIVVNAFAILSTLSLFCIFLRVSWLGILRVLGENVAQTLFNTQLGYYAACLLIANMINGIAGLLGLPFLVNRAITDSAICTSQAAVMQVGNIATAYFTVAIAFHTFNSLVLRKRQSIYVYGPTILLGWVVSLVLGFLPLISNLGPVYGPSGLACGVRASLKMQLFFFHLLPIFLAAVLSAILYTLIFLVLRGFIAIKGGVRVTSDSTYQQFVTSIARSMLWYPAAYILLLVPYSVTRLLSIRGFVIPFQVTVFAFVCWFALGIADALLLFNTFRVLSPAFEAKSTSGGQADLESFGTAETFKRRFSLDSQGPLQLNLTEAMIKEYRGTSLSSPSSYNASSTVSYPERAASAQSSYRHATAEEVNRQISPVSILNESIVVEAPGSMIASRPPARVSNVDHIRQESQSSTTSLPIPPRRTPPPSHLIIDHPSTSSLSSPSSVAPSSLSRPVPARPSLSPRNVALSSSARSFSPQKERARVSEASTSSLTSEDLDVTSWLANQNADGYMPTGLRNQPMLSAVRPNFPSTVAPMNIPASPAARLRPLLLASVERTGSMILAEHYNRLYSPHSS</sequence>
<evidence type="ECO:0000256" key="3">
    <source>
        <dbReference type="ARBA" id="ARBA00022989"/>
    </source>
</evidence>